<comment type="caution">
    <text evidence="2">The sequence shown here is derived from an EMBL/GenBank/DDBJ whole genome shotgun (WGS) entry which is preliminary data.</text>
</comment>
<dbReference type="EMBL" id="JAJHUN010000010">
    <property type="protein sequence ID" value="KAJ4148511.1"/>
    <property type="molecule type" value="Genomic_DNA"/>
</dbReference>
<feature type="signal peptide" evidence="1">
    <location>
        <begin position="1"/>
        <end position="16"/>
    </location>
</feature>
<evidence type="ECO:0000256" key="1">
    <source>
        <dbReference type="SAM" id="SignalP"/>
    </source>
</evidence>
<evidence type="ECO:0000313" key="2">
    <source>
        <dbReference type="EMBL" id="KAJ4148511.1"/>
    </source>
</evidence>
<protein>
    <submittedName>
        <fullName evidence="2">Uncharacterized protein</fullName>
    </submittedName>
</protein>
<dbReference type="RefSeq" id="XP_056051452.1">
    <property type="nucleotide sequence ID" value="XM_056194523.1"/>
</dbReference>
<dbReference type="AlphaFoldDB" id="A0A9W8Q9Y3"/>
<dbReference type="GeneID" id="80890135"/>
<dbReference type="KEGG" id="amus:LMH87_002976"/>
<feature type="chain" id="PRO_5040721481" evidence="1">
    <location>
        <begin position="17"/>
        <end position="99"/>
    </location>
</feature>
<gene>
    <name evidence="2" type="ORF">LMH87_002976</name>
</gene>
<accession>A0A9W8Q9Y3</accession>
<keyword evidence="1" id="KW-0732">Signal</keyword>
<evidence type="ECO:0000313" key="3">
    <source>
        <dbReference type="Proteomes" id="UP001144673"/>
    </source>
</evidence>
<proteinExistence type="predicted"/>
<organism evidence="2 3">
    <name type="scientific">Akanthomyces muscarius</name>
    <name type="common">Entomopathogenic fungus</name>
    <name type="synonym">Lecanicillium muscarium</name>
    <dbReference type="NCBI Taxonomy" id="2231603"/>
    <lineage>
        <taxon>Eukaryota</taxon>
        <taxon>Fungi</taxon>
        <taxon>Dikarya</taxon>
        <taxon>Ascomycota</taxon>
        <taxon>Pezizomycotina</taxon>
        <taxon>Sordariomycetes</taxon>
        <taxon>Hypocreomycetidae</taxon>
        <taxon>Hypocreales</taxon>
        <taxon>Cordycipitaceae</taxon>
        <taxon>Akanthomyces</taxon>
    </lineage>
</organism>
<name>A0A9W8Q9Y3_AKAMU</name>
<reference evidence="2" key="1">
    <citation type="journal article" date="2023" name="Access Microbiol">
        <title>De-novo genome assembly for Akanthomyces muscarius, a biocontrol agent of insect agricultural pests.</title>
        <authorList>
            <person name="Erdos Z."/>
            <person name="Studholme D.J."/>
            <person name="Raymond B."/>
            <person name="Sharma M."/>
        </authorList>
    </citation>
    <scope>NUCLEOTIDE SEQUENCE</scope>
    <source>
        <strain evidence="2">Ve6</strain>
    </source>
</reference>
<keyword evidence="3" id="KW-1185">Reference proteome</keyword>
<sequence>MPRRALCMSCTSSAFAIVMWCDDNLQVKTADAEHLRSEDRHWFCLSCFERLERLGTAKTCPYNYCLNRGTQTPDSITYWLWNQETHVYDVVDSWKPYSH</sequence>
<dbReference type="Proteomes" id="UP001144673">
    <property type="component" value="Chromosome 3"/>
</dbReference>